<organism evidence="2 3">
    <name type="scientific">Absicoccus intestinalis</name>
    <dbReference type="NCBI Taxonomy" id="2926319"/>
    <lineage>
        <taxon>Bacteria</taxon>
        <taxon>Bacillati</taxon>
        <taxon>Bacillota</taxon>
        <taxon>Erysipelotrichia</taxon>
        <taxon>Erysipelotrichales</taxon>
        <taxon>Erysipelotrichaceae</taxon>
        <taxon>Absicoccus</taxon>
    </lineage>
</organism>
<evidence type="ECO:0000313" key="2">
    <source>
        <dbReference type="EMBL" id="MDX8417490.1"/>
    </source>
</evidence>
<dbReference type="EC" id="2.4.-.-" evidence="2"/>
<dbReference type="EMBL" id="JALBUS010000008">
    <property type="protein sequence ID" value="MDX8417490.1"/>
    <property type="molecule type" value="Genomic_DNA"/>
</dbReference>
<protein>
    <submittedName>
        <fullName evidence="2">Glycosyltransferase</fullName>
        <ecNumber evidence="2">2.4.-.-</ecNumber>
    </submittedName>
</protein>
<dbReference type="PANTHER" id="PTHR22916">
    <property type="entry name" value="GLYCOSYLTRANSFERASE"/>
    <property type="match status" value="1"/>
</dbReference>
<gene>
    <name evidence="2" type="ORF">MOZ64_06500</name>
</gene>
<proteinExistence type="predicted"/>
<evidence type="ECO:0000313" key="3">
    <source>
        <dbReference type="Proteomes" id="UP001285244"/>
    </source>
</evidence>
<dbReference type="Pfam" id="PF00535">
    <property type="entry name" value="Glycos_transf_2"/>
    <property type="match status" value="1"/>
</dbReference>
<keyword evidence="2" id="KW-0808">Transferase</keyword>
<dbReference type="InterPro" id="IPR001173">
    <property type="entry name" value="Glyco_trans_2-like"/>
</dbReference>
<accession>A0ABU4WPP6</accession>
<dbReference type="PANTHER" id="PTHR22916:SF3">
    <property type="entry name" value="UDP-GLCNAC:BETAGAL BETA-1,3-N-ACETYLGLUCOSAMINYLTRANSFERASE-LIKE PROTEIN 1"/>
    <property type="match status" value="1"/>
</dbReference>
<feature type="domain" description="Glycosyltransferase 2-like" evidence="1">
    <location>
        <begin position="6"/>
        <end position="165"/>
    </location>
</feature>
<name>A0ABU4WPP6_9FIRM</name>
<evidence type="ECO:0000259" key="1">
    <source>
        <dbReference type="Pfam" id="PF00535"/>
    </source>
</evidence>
<reference evidence="2 3" key="1">
    <citation type="submission" date="2022-03" db="EMBL/GenBank/DDBJ databases">
        <title>Novel taxa within the pig intestine.</title>
        <authorList>
            <person name="Wylensek D."/>
            <person name="Bishof K."/>
            <person name="Afrizal A."/>
            <person name="Clavel T."/>
        </authorList>
    </citation>
    <scope>NUCLEOTIDE SEQUENCE [LARGE SCALE GENOMIC DNA]</scope>
    <source>
        <strain evidence="2 3">Cla-KB-P134</strain>
    </source>
</reference>
<comment type="caution">
    <text evidence="2">The sequence shown here is derived from an EMBL/GenBank/DDBJ whole genome shotgun (WGS) entry which is preliminary data.</text>
</comment>
<dbReference type="InterPro" id="IPR029044">
    <property type="entry name" value="Nucleotide-diphossugar_trans"/>
</dbReference>
<sequence length="307" mass="35339">MYSVAVLMSTYNGAAFIEEQIESIFQQKDVKVTLFVRDDGSNDDTIAIVQKYQQDHPITILPFDQNVGPGMSFMKLLFHVMGTEKNFDYYAFSDQDDIWLPEKLIRGIEKIGKGPTLYCSNQWLYCDGKKEQLRYDFIPDQTLVGHISKNDFSGCTMIMNRSMAQCVVSIPCPPKSLLDHRMHDAWIALIAILVGQLVYDPRSYILYRIHSNNTVGIQKSSLSERIKDVTGMHTNKSKYRNIRSNTAKQLLKGDLCYKQEDKELLYLLANYQADWKIKNQLLRIKSIYQKSGESSIVYKMKVLANII</sequence>
<dbReference type="Proteomes" id="UP001285244">
    <property type="component" value="Unassembled WGS sequence"/>
</dbReference>
<dbReference type="RefSeq" id="WP_320325779.1">
    <property type="nucleotide sequence ID" value="NZ_JALBUS010000008.1"/>
</dbReference>
<dbReference type="SUPFAM" id="SSF53448">
    <property type="entry name" value="Nucleotide-diphospho-sugar transferases"/>
    <property type="match status" value="1"/>
</dbReference>
<keyword evidence="3" id="KW-1185">Reference proteome</keyword>
<keyword evidence="2" id="KW-0328">Glycosyltransferase</keyword>
<dbReference type="GO" id="GO:0016757">
    <property type="term" value="F:glycosyltransferase activity"/>
    <property type="evidence" value="ECO:0007669"/>
    <property type="project" value="UniProtKB-KW"/>
</dbReference>
<dbReference type="Gene3D" id="3.90.550.10">
    <property type="entry name" value="Spore Coat Polysaccharide Biosynthesis Protein SpsA, Chain A"/>
    <property type="match status" value="1"/>
</dbReference>